<evidence type="ECO:0000256" key="7">
    <source>
        <dbReference type="ARBA" id="ARBA00022723"/>
    </source>
</evidence>
<evidence type="ECO:0000256" key="12">
    <source>
        <dbReference type="SAM" id="Phobius"/>
    </source>
</evidence>
<dbReference type="PANTHER" id="PTHR43141">
    <property type="entry name" value="CYTOCHROME BD2 SUBUNIT II"/>
    <property type="match status" value="1"/>
</dbReference>
<dbReference type="EMBL" id="AP028056">
    <property type="protein sequence ID" value="BEH01900.1"/>
    <property type="molecule type" value="Genomic_DNA"/>
</dbReference>
<evidence type="ECO:0000256" key="6">
    <source>
        <dbReference type="ARBA" id="ARBA00022692"/>
    </source>
</evidence>
<dbReference type="AlphaFoldDB" id="A0AAN0K6I0"/>
<dbReference type="Proteomes" id="UP001431656">
    <property type="component" value="Chromosome"/>
</dbReference>
<keyword evidence="10" id="KW-0408">Iron</keyword>
<keyword evidence="6 12" id="KW-0812">Transmembrane</keyword>
<feature type="transmembrane region" description="Helical" evidence="12">
    <location>
        <begin position="84"/>
        <end position="102"/>
    </location>
</feature>
<dbReference type="NCBIfam" id="TIGR00203">
    <property type="entry name" value="cydB"/>
    <property type="match status" value="1"/>
</dbReference>
<evidence type="ECO:0000256" key="8">
    <source>
        <dbReference type="ARBA" id="ARBA00022982"/>
    </source>
</evidence>
<dbReference type="KEGG" id="broo:brsh051_11810"/>
<evidence type="ECO:0000256" key="11">
    <source>
        <dbReference type="ARBA" id="ARBA00023136"/>
    </source>
</evidence>
<keyword evidence="3" id="KW-0813">Transport</keyword>
<feature type="transmembrane region" description="Helical" evidence="12">
    <location>
        <begin position="234"/>
        <end position="255"/>
    </location>
</feature>
<dbReference type="RefSeq" id="WP_286268225.1">
    <property type="nucleotide sequence ID" value="NZ_AP028056.1"/>
</dbReference>
<dbReference type="GO" id="GO:0009055">
    <property type="term" value="F:electron transfer activity"/>
    <property type="evidence" value="ECO:0007669"/>
    <property type="project" value="TreeGrafter"/>
</dbReference>
<sequence length="364" mass="39197">MSHDQLIILWFLLVAVLWIGFFFLEGFDFGVAMLYPVIGKDPTERRVMINTIGPTWDGNEVWLLTAGGAMFAAFPGWYSTLFSGLYVPLLLVLLGLIVRGVSFEYRALMPDDNWRDTFDTCSTVGSLIVPLVFGIGFANMWKGIPVDGQPPLMSGGFWSLFSPFALLGGVMLVILFMVHGAVFLCLKTAGSVRTKANGVIKLLGPIAVVLLATFVIFGNVLYPAANNHNLGSGASIAMWVTGLLAVAAAGFAVLMHSESGVQRRENLAFLGTGVAIILLFVTIFIKMFGTLGFAPTAGTNFDMWIAASSPATLRLMSFAALVGVPIVLAYTIWSYHVFRRRLSVANMPPEPGSAKLAKAQAAKG</sequence>
<keyword evidence="4" id="KW-1003">Cell membrane</keyword>
<feature type="transmembrane region" description="Helical" evidence="12">
    <location>
        <begin position="267"/>
        <end position="293"/>
    </location>
</feature>
<reference evidence="13" key="1">
    <citation type="journal article" date="2024" name="Int. J. Syst. Evol. Microbiol.">
        <title>Brooklawnia propionicigenes sp. nov., a facultatively anaerobic, propionate-producing bacterium isolated from a methanogenic reactor treating waste from cattle farms.</title>
        <authorList>
            <person name="Akita Y."/>
            <person name="Ueki A."/>
            <person name="Tonouchi A."/>
            <person name="Sugawara Y."/>
            <person name="Honma S."/>
            <person name="Kaku N."/>
            <person name="Ueki K."/>
        </authorList>
    </citation>
    <scope>NUCLEOTIDE SEQUENCE</scope>
    <source>
        <strain evidence="13">SH051</strain>
    </source>
</reference>
<feature type="transmembrane region" description="Helical" evidence="12">
    <location>
        <begin position="161"/>
        <end position="186"/>
    </location>
</feature>
<proteinExistence type="inferred from homology"/>
<keyword evidence="8" id="KW-0249">Electron transport</keyword>
<gene>
    <name evidence="13" type="primary">cydB</name>
    <name evidence="13" type="ORF">brsh051_11810</name>
</gene>
<organism evidence="13 14">
    <name type="scientific">Brooklawnia propionicigenes</name>
    <dbReference type="NCBI Taxonomy" id="3041175"/>
    <lineage>
        <taxon>Bacteria</taxon>
        <taxon>Bacillati</taxon>
        <taxon>Actinomycetota</taxon>
        <taxon>Actinomycetes</taxon>
        <taxon>Propionibacteriales</taxon>
        <taxon>Propionibacteriaceae</taxon>
        <taxon>Brooklawnia</taxon>
    </lineage>
</organism>
<feature type="transmembrane region" description="Helical" evidence="12">
    <location>
        <begin position="6"/>
        <end position="38"/>
    </location>
</feature>
<feature type="transmembrane region" description="Helical" evidence="12">
    <location>
        <begin position="198"/>
        <end position="222"/>
    </location>
</feature>
<evidence type="ECO:0000256" key="1">
    <source>
        <dbReference type="ARBA" id="ARBA00004651"/>
    </source>
</evidence>
<evidence type="ECO:0000313" key="13">
    <source>
        <dbReference type="EMBL" id="BEH01900.1"/>
    </source>
</evidence>
<evidence type="ECO:0000256" key="9">
    <source>
        <dbReference type="ARBA" id="ARBA00022989"/>
    </source>
</evidence>
<evidence type="ECO:0000313" key="14">
    <source>
        <dbReference type="Proteomes" id="UP001431656"/>
    </source>
</evidence>
<feature type="transmembrane region" description="Helical" evidence="12">
    <location>
        <begin position="123"/>
        <end position="141"/>
    </location>
</feature>
<dbReference type="GO" id="GO:0016682">
    <property type="term" value="F:oxidoreductase activity, acting on diphenols and related substances as donors, oxygen as acceptor"/>
    <property type="evidence" value="ECO:0007669"/>
    <property type="project" value="TreeGrafter"/>
</dbReference>
<protein>
    <submittedName>
        <fullName evidence="13">Cytochrome d ubiquinol oxidase subunit II</fullName>
    </submittedName>
</protein>
<accession>A0AAN0K6I0</accession>
<evidence type="ECO:0000256" key="10">
    <source>
        <dbReference type="ARBA" id="ARBA00023004"/>
    </source>
</evidence>
<keyword evidence="7" id="KW-0479">Metal-binding</keyword>
<keyword evidence="5" id="KW-0349">Heme</keyword>
<keyword evidence="11 12" id="KW-0472">Membrane</keyword>
<name>A0AAN0K6I0_9ACTN</name>
<comment type="similarity">
    <text evidence="2">Belongs to the cytochrome ubiquinol oxidase subunit 2 family.</text>
</comment>
<evidence type="ECO:0000256" key="4">
    <source>
        <dbReference type="ARBA" id="ARBA00022475"/>
    </source>
</evidence>
<feature type="transmembrane region" description="Helical" evidence="12">
    <location>
        <begin position="313"/>
        <end position="333"/>
    </location>
</feature>
<dbReference type="PANTHER" id="PTHR43141:SF5">
    <property type="entry name" value="CYTOCHROME BD-I UBIQUINOL OXIDASE SUBUNIT 2"/>
    <property type="match status" value="1"/>
</dbReference>
<evidence type="ECO:0000256" key="3">
    <source>
        <dbReference type="ARBA" id="ARBA00022448"/>
    </source>
</evidence>
<keyword evidence="14" id="KW-1185">Reference proteome</keyword>
<evidence type="ECO:0000256" key="2">
    <source>
        <dbReference type="ARBA" id="ARBA00007543"/>
    </source>
</evidence>
<dbReference type="InterPro" id="IPR003317">
    <property type="entry name" value="Cyt-d_oxidase_su2"/>
</dbReference>
<keyword evidence="9 12" id="KW-1133">Transmembrane helix</keyword>
<comment type="subcellular location">
    <subcellularLocation>
        <location evidence="1">Cell membrane</location>
        <topology evidence="1">Multi-pass membrane protein</topology>
    </subcellularLocation>
</comment>
<dbReference type="GO" id="GO:0005886">
    <property type="term" value="C:plasma membrane"/>
    <property type="evidence" value="ECO:0007669"/>
    <property type="project" value="UniProtKB-SubCell"/>
</dbReference>
<dbReference type="PIRSF" id="PIRSF000267">
    <property type="entry name" value="Cyt_oxidse_sub2"/>
    <property type="match status" value="1"/>
</dbReference>
<dbReference type="Pfam" id="PF02322">
    <property type="entry name" value="Cyt_bd_oxida_II"/>
    <property type="match status" value="1"/>
</dbReference>
<dbReference type="GO" id="GO:0019646">
    <property type="term" value="P:aerobic electron transport chain"/>
    <property type="evidence" value="ECO:0007669"/>
    <property type="project" value="TreeGrafter"/>
</dbReference>
<dbReference type="GO" id="GO:0046872">
    <property type="term" value="F:metal ion binding"/>
    <property type="evidence" value="ECO:0007669"/>
    <property type="project" value="UniProtKB-KW"/>
</dbReference>
<evidence type="ECO:0000256" key="5">
    <source>
        <dbReference type="ARBA" id="ARBA00022617"/>
    </source>
</evidence>
<dbReference type="GO" id="GO:0070069">
    <property type="term" value="C:cytochrome complex"/>
    <property type="evidence" value="ECO:0007669"/>
    <property type="project" value="TreeGrafter"/>
</dbReference>